<feature type="compositionally biased region" description="Low complexity" evidence="2">
    <location>
        <begin position="115"/>
        <end position="136"/>
    </location>
</feature>
<proteinExistence type="predicted"/>
<evidence type="ECO:0000256" key="1">
    <source>
        <dbReference type="SAM" id="Coils"/>
    </source>
</evidence>
<evidence type="ECO:0000313" key="4">
    <source>
        <dbReference type="Proteomes" id="UP000660262"/>
    </source>
</evidence>
<dbReference type="Proteomes" id="UP000660262">
    <property type="component" value="Unassembled WGS sequence"/>
</dbReference>
<feature type="region of interest" description="Disordered" evidence="2">
    <location>
        <begin position="115"/>
        <end position="269"/>
    </location>
</feature>
<organism evidence="3 4">
    <name type="scientific">Pycnococcus provasolii</name>
    <dbReference type="NCBI Taxonomy" id="41880"/>
    <lineage>
        <taxon>Eukaryota</taxon>
        <taxon>Viridiplantae</taxon>
        <taxon>Chlorophyta</taxon>
        <taxon>Pseudoscourfieldiophyceae</taxon>
        <taxon>Pseudoscourfieldiales</taxon>
        <taxon>Pycnococcaceae</taxon>
        <taxon>Pycnococcus</taxon>
    </lineage>
</organism>
<feature type="compositionally biased region" description="Polar residues" evidence="2">
    <location>
        <begin position="145"/>
        <end position="155"/>
    </location>
</feature>
<dbReference type="AlphaFoldDB" id="A0A830H8L9"/>
<reference evidence="3" key="1">
    <citation type="submission" date="2020-10" db="EMBL/GenBank/DDBJ databases">
        <title>Unveiling of a novel bifunctional photoreceptor, Dualchrome1, isolated from a cosmopolitan green alga.</title>
        <authorList>
            <person name="Suzuki S."/>
            <person name="Kawachi M."/>
        </authorList>
    </citation>
    <scope>NUCLEOTIDE SEQUENCE</scope>
    <source>
        <strain evidence="3">NIES 2893</strain>
    </source>
</reference>
<evidence type="ECO:0000256" key="2">
    <source>
        <dbReference type="SAM" id="MobiDB-lite"/>
    </source>
</evidence>
<protein>
    <submittedName>
        <fullName evidence="3">Uncharacterized protein</fullName>
    </submittedName>
</protein>
<feature type="region of interest" description="Disordered" evidence="2">
    <location>
        <begin position="1"/>
        <end position="38"/>
    </location>
</feature>
<gene>
    <name evidence="3" type="ORF">PPROV_000236100</name>
</gene>
<dbReference type="EMBL" id="BNJQ01000005">
    <property type="protein sequence ID" value="GHP03606.1"/>
    <property type="molecule type" value="Genomic_DNA"/>
</dbReference>
<sequence length="391" mass="41672">MAAPPPPPHSSSFLALQQSGGGGNGNGSGNGPPSEPVINARSLTTLRKHAQDELKLLEAKIAQKRKLRHDFEDERALAEAEVYADNETLSPVPLRLDWERIMASTTPTAAATKTNPIAHGIMGSPFFGPDSVSSPVSPSPSTPSHINNSANTSQLAAMLPPQDWSPTPTSMRVPPRAQSNSSNNNNNATTTSSPTRAPWDWFVPQMAPLQQHAPYPSQPPPPHQPPPHQPPQQPYTHNPSTTSAPTTAAAAAATSSPSQHYRGPDGIVVTGVDPARVAEQLANAAASSATPPRSLGMSPLGDQLHELEEMMKEDEAARTIQQAWAESKQKEYRAQTEKWALEHTALLEEMIAEKQQRTALLEATGKRLRSAEAALGPGGELESLPVGGEQN</sequence>
<evidence type="ECO:0000313" key="3">
    <source>
        <dbReference type="EMBL" id="GHP03606.1"/>
    </source>
</evidence>
<name>A0A830H8L9_9CHLO</name>
<feature type="region of interest" description="Disordered" evidence="2">
    <location>
        <begin position="371"/>
        <end position="391"/>
    </location>
</feature>
<keyword evidence="1" id="KW-0175">Coiled coil</keyword>
<comment type="caution">
    <text evidence="3">The sequence shown here is derived from an EMBL/GenBank/DDBJ whole genome shotgun (WGS) entry which is preliminary data.</text>
</comment>
<keyword evidence="4" id="KW-1185">Reference proteome</keyword>
<feature type="compositionally biased region" description="Low complexity" evidence="2">
    <location>
        <begin position="179"/>
        <end position="193"/>
    </location>
</feature>
<feature type="coiled-coil region" evidence="1">
    <location>
        <begin position="40"/>
        <end position="81"/>
    </location>
</feature>
<feature type="compositionally biased region" description="Pro residues" evidence="2">
    <location>
        <begin position="216"/>
        <end position="233"/>
    </location>
</feature>
<accession>A0A830H8L9</accession>
<feature type="compositionally biased region" description="Low complexity" evidence="2">
    <location>
        <begin position="239"/>
        <end position="258"/>
    </location>
</feature>
<feature type="compositionally biased region" description="Gly residues" evidence="2">
    <location>
        <begin position="19"/>
        <end position="30"/>
    </location>
</feature>